<name>A0A931PWU7_FIMGI</name>
<dbReference type="Pfam" id="PF00583">
    <property type="entry name" value="Acetyltransf_1"/>
    <property type="match status" value="1"/>
</dbReference>
<reference evidence="4" key="1">
    <citation type="submission" date="2020-07" db="EMBL/GenBank/DDBJ databases">
        <title>Huge and variable diversity of episymbiotic CPR bacteria and DPANN archaea in groundwater ecosystems.</title>
        <authorList>
            <person name="He C.Y."/>
            <person name="Keren R."/>
            <person name="Whittaker M."/>
            <person name="Farag I.F."/>
            <person name="Doudna J."/>
            <person name="Cate J.H.D."/>
            <person name="Banfield J.F."/>
        </authorList>
    </citation>
    <scope>NUCLEOTIDE SEQUENCE</scope>
    <source>
        <strain evidence="4">NC_groundwater_17_Pr7_B-0.1um_64_12</strain>
    </source>
</reference>
<keyword evidence="1" id="KW-0808">Transferase</keyword>
<dbReference type="InterPro" id="IPR050832">
    <property type="entry name" value="Bact_Acetyltransf"/>
</dbReference>
<organism evidence="4 5">
    <name type="scientific">Fimbriimonas ginsengisoli</name>
    <dbReference type="NCBI Taxonomy" id="1005039"/>
    <lineage>
        <taxon>Bacteria</taxon>
        <taxon>Bacillati</taxon>
        <taxon>Armatimonadota</taxon>
        <taxon>Fimbriimonadia</taxon>
        <taxon>Fimbriimonadales</taxon>
        <taxon>Fimbriimonadaceae</taxon>
        <taxon>Fimbriimonas</taxon>
    </lineage>
</organism>
<dbReference type="EMBL" id="JACOSL010000047">
    <property type="protein sequence ID" value="MBI1757021.1"/>
    <property type="molecule type" value="Genomic_DNA"/>
</dbReference>
<evidence type="ECO:0000259" key="3">
    <source>
        <dbReference type="PROSITE" id="PS51186"/>
    </source>
</evidence>
<dbReference type="InterPro" id="IPR016181">
    <property type="entry name" value="Acyl_CoA_acyltransferase"/>
</dbReference>
<evidence type="ECO:0000313" key="5">
    <source>
        <dbReference type="Proteomes" id="UP000727962"/>
    </source>
</evidence>
<protein>
    <submittedName>
        <fullName evidence="4">GNAT family N-acetyltransferase</fullName>
    </submittedName>
</protein>
<dbReference type="SUPFAM" id="SSF55729">
    <property type="entry name" value="Acyl-CoA N-acyltransferases (Nat)"/>
    <property type="match status" value="1"/>
</dbReference>
<keyword evidence="2" id="KW-0012">Acyltransferase</keyword>
<dbReference type="CDD" id="cd04301">
    <property type="entry name" value="NAT_SF"/>
    <property type="match status" value="1"/>
</dbReference>
<evidence type="ECO:0000256" key="2">
    <source>
        <dbReference type="ARBA" id="ARBA00023315"/>
    </source>
</evidence>
<evidence type="ECO:0000313" key="4">
    <source>
        <dbReference type="EMBL" id="MBI1757021.1"/>
    </source>
</evidence>
<dbReference type="PANTHER" id="PTHR43877">
    <property type="entry name" value="AMINOALKYLPHOSPHONATE N-ACETYLTRANSFERASE-RELATED-RELATED"/>
    <property type="match status" value="1"/>
</dbReference>
<proteinExistence type="predicted"/>
<dbReference type="PROSITE" id="PS51186">
    <property type="entry name" value="GNAT"/>
    <property type="match status" value="1"/>
</dbReference>
<dbReference type="Proteomes" id="UP000727962">
    <property type="component" value="Unassembled WGS sequence"/>
</dbReference>
<feature type="domain" description="N-acetyltransferase" evidence="3">
    <location>
        <begin position="3"/>
        <end position="174"/>
    </location>
</feature>
<dbReference type="InterPro" id="IPR000182">
    <property type="entry name" value="GNAT_dom"/>
</dbReference>
<dbReference type="Gene3D" id="3.40.630.30">
    <property type="match status" value="1"/>
</dbReference>
<gene>
    <name evidence="4" type="ORF">HYR64_07945</name>
</gene>
<accession>A0A931PWU7</accession>
<comment type="caution">
    <text evidence="4">The sequence shown here is derived from an EMBL/GenBank/DDBJ whole genome shotgun (WGS) entry which is preliminary data.</text>
</comment>
<evidence type="ECO:0000256" key="1">
    <source>
        <dbReference type="ARBA" id="ARBA00022679"/>
    </source>
</evidence>
<dbReference type="AlphaFoldDB" id="A0A931PWU7"/>
<sequence>MPTLIRLATNADAPGILDVVESVYVEYGFTWEPDGYNADLTDVEGHYFARGNPFWVAEVEGRVLGTVALDLFARIPGIRGGTTLHHEKVRVCDADCSVERLYVHPDARRMGLGSSLMESTITTARNKGRDTMEAWSDKRLTKAHRLYEKLGAQVVGERICHDPDRSPEWGFLLPL</sequence>
<dbReference type="GO" id="GO:0016747">
    <property type="term" value="F:acyltransferase activity, transferring groups other than amino-acyl groups"/>
    <property type="evidence" value="ECO:0007669"/>
    <property type="project" value="InterPro"/>
</dbReference>